<evidence type="ECO:0000259" key="6">
    <source>
        <dbReference type="SMART" id="SM00479"/>
    </source>
</evidence>
<organism evidence="7 8">
    <name type="scientific">Ceratosolen solmsi marchali</name>
    <dbReference type="NCBI Taxonomy" id="326594"/>
    <lineage>
        <taxon>Eukaryota</taxon>
        <taxon>Metazoa</taxon>
        <taxon>Ecdysozoa</taxon>
        <taxon>Arthropoda</taxon>
        <taxon>Hexapoda</taxon>
        <taxon>Insecta</taxon>
        <taxon>Pterygota</taxon>
        <taxon>Neoptera</taxon>
        <taxon>Endopterygota</taxon>
        <taxon>Hymenoptera</taxon>
        <taxon>Apocrita</taxon>
        <taxon>Proctotrupomorpha</taxon>
        <taxon>Chalcidoidea</taxon>
        <taxon>Agaonidae</taxon>
        <taxon>Agaoninae</taxon>
        <taxon>Ceratosolen</taxon>
    </lineage>
</organism>
<evidence type="ECO:0000256" key="4">
    <source>
        <dbReference type="ARBA" id="ARBA00022839"/>
    </source>
</evidence>
<dbReference type="InterPro" id="IPR012337">
    <property type="entry name" value="RNaseH-like_sf"/>
</dbReference>
<dbReference type="PANTHER" id="PTHR11046:SF0">
    <property type="entry name" value="OLIGORIBONUCLEASE, MITOCHONDRIAL"/>
    <property type="match status" value="1"/>
</dbReference>
<dbReference type="SMART" id="SM00479">
    <property type="entry name" value="EXOIII"/>
    <property type="match status" value="1"/>
</dbReference>
<dbReference type="KEGG" id="csol:105366516"/>
<keyword evidence="7" id="KW-1185">Reference proteome</keyword>
<proteinExistence type="inferred from homology"/>
<reference evidence="8" key="1">
    <citation type="submission" date="2025-08" db="UniProtKB">
        <authorList>
            <consortium name="RefSeq"/>
        </authorList>
    </citation>
    <scope>IDENTIFICATION</scope>
</reference>
<gene>
    <name evidence="8" type="primary">LOC105366516</name>
</gene>
<evidence type="ECO:0000313" key="8">
    <source>
        <dbReference type="RefSeq" id="XP_011503281.1"/>
    </source>
</evidence>
<keyword evidence="2" id="KW-0540">Nuclease</keyword>
<evidence type="ECO:0000313" key="7">
    <source>
        <dbReference type="Proteomes" id="UP000695007"/>
    </source>
</evidence>
<evidence type="ECO:0000256" key="1">
    <source>
        <dbReference type="ARBA" id="ARBA00009921"/>
    </source>
</evidence>
<dbReference type="InterPro" id="IPR013520">
    <property type="entry name" value="Ribonucl_H"/>
</dbReference>
<evidence type="ECO:0000256" key="3">
    <source>
        <dbReference type="ARBA" id="ARBA00022801"/>
    </source>
</evidence>
<dbReference type="InterPro" id="IPR022894">
    <property type="entry name" value="Oligoribonuclease"/>
</dbReference>
<accession>A0AAJ7E0K9</accession>
<dbReference type="CDD" id="cd06135">
    <property type="entry name" value="Orn"/>
    <property type="match status" value="1"/>
</dbReference>
<dbReference type="AlphaFoldDB" id="A0AAJ7E0K9"/>
<dbReference type="Pfam" id="PF00929">
    <property type="entry name" value="RNase_T"/>
    <property type="match status" value="1"/>
</dbReference>
<dbReference type="PANTHER" id="PTHR11046">
    <property type="entry name" value="OLIGORIBONUCLEASE, MITOCHONDRIAL"/>
    <property type="match status" value="1"/>
</dbReference>
<feature type="domain" description="Exonuclease" evidence="6">
    <location>
        <begin position="45"/>
        <end position="219"/>
    </location>
</feature>
<evidence type="ECO:0000256" key="2">
    <source>
        <dbReference type="ARBA" id="ARBA00022722"/>
    </source>
</evidence>
<dbReference type="GO" id="GO:0003676">
    <property type="term" value="F:nucleic acid binding"/>
    <property type="evidence" value="ECO:0007669"/>
    <property type="project" value="InterPro"/>
</dbReference>
<dbReference type="Gene3D" id="3.30.420.10">
    <property type="entry name" value="Ribonuclease H-like superfamily/Ribonuclease H"/>
    <property type="match status" value="1"/>
</dbReference>
<protein>
    <recommendedName>
        <fullName evidence="5">Probable oligoribonuclease</fullName>
    </recommendedName>
</protein>
<dbReference type="GO" id="GO:0005739">
    <property type="term" value="C:mitochondrion"/>
    <property type="evidence" value="ECO:0007669"/>
    <property type="project" value="TreeGrafter"/>
</dbReference>
<keyword evidence="3" id="KW-0378">Hydrolase</keyword>
<comment type="similarity">
    <text evidence="1">Belongs to the oligoribonuclease family.</text>
</comment>
<dbReference type="FunFam" id="3.30.420.10:FF:000003">
    <property type="entry name" value="Oligoribonuclease"/>
    <property type="match status" value="1"/>
</dbReference>
<dbReference type="Proteomes" id="UP000695007">
    <property type="component" value="Unplaced"/>
</dbReference>
<evidence type="ECO:0000256" key="5">
    <source>
        <dbReference type="ARBA" id="ARBA00072681"/>
    </source>
</evidence>
<sequence>MAILYHISKYLRRFIKAHTVNYMYTNGIPKVCTIKEMSCIQNKNNIIWIDMELTGLEIENDCILEIACLVTDENLNIISDEFHKILYQEDSILEKMNGWCKITHSESGLTKASQKSNENEDSVDKSLLNFMMQYVPAKKCPLAGNSIYIDRLFLQKYLKESNNYLHYRNIDVSSIKEVVRRWNPEIYSLAPKKTHSHKAMNDIKETIEELIFYRKNIFNINSN</sequence>
<keyword evidence="4" id="KW-0269">Exonuclease</keyword>
<dbReference type="GeneID" id="105366516"/>
<name>A0AAJ7E0K9_9HYME</name>
<dbReference type="RefSeq" id="XP_011503281.1">
    <property type="nucleotide sequence ID" value="XM_011504979.1"/>
</dbReference>
<dbReference type="NCBIfam" id="NF003765">
    <property type="entry name" value="PRK05359.1"/>
    <property type="match status" value="1"/>
</dbReference>
<dbReference type="GO" id="GO:0000175">
    <property type="term" value="F:3'-5'-RNA exonuclease activity"/>
    <property type="evidence" value="ECO:0007669"/>
    <property type="project" value="InterPro"/>
</dbReference>
<dbReference type="InterPro" id="IPR036397">
    <property type="entry name" value="RNaseH_sf"/>
</dbReference>
<dbReference type="SUPFAM" id="SSF53098">
    <property type="entry name" value="Ribonuclease H-like"/>
    <property type="match status" value="1"/>
</dbReference>